<evidence type="ECO:0000313" key="4">
    <source>
        <dbReference type="Proteomes" id="UP000009022"/>
    </source>
</evidence>
<accession>B3RJH1</accession>
<evidence type="ECO:0000256" key="2">
    <source>
        <dbReference type="SAM" id="MobiDB-lite"/>
    </source>
</evidence>
<dbReference type="GeneID" id="6750234"/>
<feature type="compositionally biased region" description="Basic and acidic residues" evidence="2">
    <location>
        <begin position="517"/>
        <end position="539"/>
    </location>
</feature>
<dbReference type="PANTHER" id="PTHR47050">
    <property type="entry name" value="TETRATRICOPEPTIDE REPEAT PROTEIN 24"/>
    <property type="match status" value="1"/>
</dbReference>
<dbReference type="PhylomeDB" id="B3RJH1"/>
<sequence>MKFDNKTSNANIKIDSALVQRKEVVNLYRRASKYLKKDNIEKAIEIFEEAIDKADNLEVTYIKLKYQCLLLAGICYARQGRHKEALKRFKEAIPEEKATEDELTFEIYYNIGLSKLSLNLFSEAIMYFDLALCGYREIKKLDMQAIVLSKLGYCWTKSDNFNQALTCYKNSRDIFRRIDDPSNETLILAEMASLLGNSGQLKKCLAILNDIRTRCQKIQEEDILCQIYYNAGLIYNQISMFNDAIDCFELAIEHLIVNKKEEKFLGASIYQGLGAVLNQMGKYSEAIAYHHKAINLFDDLKDKSSQSKAFCNIAYAYGMLDKTELSSQYYAKACHAATNAHDNISEMEANEGLGDIAHRQGKFEEALLHYKLAMKMLTICKRWNNDTFERITNKLTDSIERKVAWKIYKDNVANMKLDESKVMSELSIPSQSQSPATLDHTYQTLRHFQMTKASSSSEAHMNNPDNESNAKVANLDMSGSYLQPREIHHHIARVERMNLAMGTQYQNLKPEKIAVDQSKHTDSQERLLRNNTVNDDKSRKSLMKSRNINHSRSCVIL</sequence>
<keyword evidence="4" id="KW-1185">Reference proteome</keyword>
<organism evidence="3 4">
    <name type="scientific">Trichoplax adhaerens</name>
    <name type="common">Trichoplax reptans</name>
    <dbReference type="NCBI Taxonomy" id="10228"/>
    <lineage>
        <taxon>Eukaryota</taxon>
        <taxon>Metazoa</taxon>
        <taxon>Placozoa</taxon>
        <taxon>Uniplacotomia</taxon>
        <taxon>Trichoplacea</taxon>
        <taxon>Trichoplacidae</taxon>
        <taxon>Trichoplax</taxon>
    </lineage>
</organism>
<dbReference type="PROSITE" id="PS50005">
    <property type="entry name" value="TPR"/>
    <property type="match status" value="2"/>
</dbReference>
<reference evidence="3 4" key="1">
    <citation type="journal article" date="2008" name="Nature">
        <title>The Trichoplax genome and the nature of placozoans.</title>
        <authorList>
            <person name="Srivastava M."/>
            <person name="Begovic E."/>
            <person name="Chapman J."/>
            <person name="Putnam N.H."/>
            <person name="Hellsten U."/>
            <person name="Kawashima T."/>
            <person name="Kuo A."/>
            <person name="Mitros T."/>
            <person name="Salamov A."/>
            <person name="Carpenter M.L."/>
            <person name="Signorovitch A.Y."/>
            <person name="Moreno M.A."/>
            <person name="Kamm K."/>
            <person name="Grimwood J."/>
            <person name="Schmutz J."/>
            <person name="Shapiro H."/>
            <person name="Grigoriev I.V."/>
            <person name="Buss L.W."/>
            <person name="Schierwater B."/>
            <person name="Dellaporta S.L."/>
            <person name="Rokhsar D.S."/>
        </authorList>
    </citation>
    <scope>NUCLEOTIDE SEQUENCE [LARGE SCALE GENOMIC DNA]</scope>
    <source>
        <strain evidence="3 4">Grell-BS-1999</strain>
    </source>
</reference>
<dbReference type="InParanoid" id="B3RJH1"/>
<dbReference type="Pfam" id="PF13432">
    <property type="entry name" value="TPR_16"/>
    <property type="match status" value="1"/>
</dbReference>
<dbReference type="Proteomes" id="UP000009022">
    <property type="component" value="Unassembled WGS sequence"/>
</dbReference>
<dbReference type="CTD" id="6750234"/>
<dbReference type="Pfam" id="PF13424">
    <property type="entry name" value="TPR_12"/>
    <property type="match status" value="1"/>
</dbReference>
<keyword evidence="1" id="KW-0802">TPR repeat</keyword>
<dbReference type="SMART" id="SM00028">
    <property type="entry name" value="TPR"/>
    <property type="match status" value="8"/>
</dbReference>
<feature type="repeat" description="TPR" evidence="1">
    <location>
        <begin position="24"/>
        <end position="57"/>
    </location>
</feature>
<dbReference type="SUPFAM" id="SSF48452">
    <property type="entry name" value="TPR-like"/>
    <property type="match status" value="3"/>
</dbReference>
<dbReference type="HOGENOM" id="CLU_489478_0_0_1"/>
<dbReference type="AlphaFoldDB" id="B3RJH1"/>
<dbReference type="RefSeq" id="XP_002109020.1">
    <property type="nucleotide sequence ID" value="XM_002108984.1"/>
</dbReference>
<dbReference type="OrthoDB" id="9991614at2759"/>
<dbReference type="STRING" id="10228.B3RJH1"/>
<dbReference type="Pfam" id="PF13181">
    <property type="entry name" value="TPR_8"/>
    <property type="match status" value="2"/>
</dbReference>
<dbReference type="EMBL" id="DS985241">
    <property type="protein sequence ID" value="EDV29818.1"/>
    <property type="molecule type" value="Genomic_DNA"/>
</dbReference>
<dbReference type="InterPro" id="IPR011990">
    <property type="entry name" value="TPR-like_helical_dom_sf"/>
</dbReference>
<dbReference type="InterPro" id="IPR019734">
    <property type="entry name" value="TPR_rpt"/>
</dbReference>
<feature type="region of interest" description="Disordered" evidence="2">
    <location>
        <begin position="517"/>
        <end position="557"/>
    </location>
</feature>
<feature type="compositionally biased region" description="Basic residues" evidence="2">
    <location>
        <begin position="540"/>
        <end position="549"/>
    </location>
</feature>
<dbReference type="InterPro" id="IPR024812">
    <property type="entry name" value="TPR_24"/>
</dbReference>
<dbReference type="OMA" id="HHIARVE"/>
<dbReference type="PANTHER" id="PTHR47050:SF1">
    <property type="entry name" value="TETRATRICOPEPTIDE REPEAT PROTEIN 24-LIKE"/>
    <property type="match status" value="1"/>
</dbReference>
<name>B3RJH1_TRIAD</name>
<evidence type="ECO:0000313" key="3">
    <source>
        <dbReference type="EMBL" id="EDV29818.1"/>
    </source>
</evidence>
<dbReference type="eggNOG" id="KOG1124">
    <property type="taxonomic scope" value="Eukaryota"/>
</dbReference>
<feature type="repeat" description="TPR" evidence="1">
    <location>
        <begin position="267"/>
        <end position="300"/>
    </location>
</feature>
<protein>
    <submittedName>
        <fullName evidence="3">Uncharacterized protein</fullName>
    </submittedName>
</protein>
<dbReference type="KEGG" id="tad:TRIADDRAFT_52623"/>
<gene>
    <name evidence="3" type="ORF">TRIADDRAFT_52623</name>
</gene>
<proteinExistence type="predicted"/>
<evidence type="ECO:0000256" key="1">
    <source>
        <dbReference type="PROSITE-ProRule" id="PRU00339"/>
    </source>
</evidence>
<dbReference type="Gene3D" id="1.25.40.10">
    <property type="entry name" value="Tetratricopeptide repeat domain"/>
    <property type="match status" value="3"/>
</dbReference>